<dbReference type="Proteomes" id="UP000749311">
    <property type="component" value="Unassembled WGS sequence"/>
</dbReference>
<reference evidence="2 3" key="1">
    <citation type="submission" date="2020-02" db="EMBL/GenBank/DDBJ databases">
        <title>Sequencing the genomes of 1000 actinobacteria strains.</title>
        <authorList>
            <person name="Klenk H.-P."/>
        </authorList>
    </citation>
    <scope>NUCLEOTIDE SEQUENCE [LARGE SCALE GENOMIC DNA]</scope>
    <source>
        <strain evidence="2 3">DSM 19609</strain>
    </source>
</reference>
<proteinExistence type="predicted"/>
<keyword evidence="3" id="KW-1185">Reference proteome</keyword>
<evidence type="ECO:0000313" key="2">
    <source>
        <dbReference type="EMBL" id="NIH56287.1"/>
    </source>
</evidence>
<name>A0ABX0SHS9_9ACTN</name>
<dbReference type="InterPro" id="IPR010359">
    <property type="entry name" value="IrrE_HExxH"/>
</dbReference>
<organism evidence="2 3">
    <name type="scientific">Brooklawnia cerclae</name>
    <dbReference type="NCBI Taxonomy" id="349934"/>
    <lineage>
        <taxon>Bacteria</taxon>
        <taxon>Bacillati</taxon>
        <taxon>Actinomycetota</taxon>
        <taxon>Actinomycetes</taxon>
        <taxon>Propionibacteriales</taxon>
        <taxon>Propionibacteriaceae</taxon>
        <taxon>Brooklawnia</taxon>
    </lineage>
</organism>
<evidence type="ECO:0000259" key="1">
    <source>
        <dbReference type="Pfam" id="PF06114"/>
    </source>
</evidence>
<accession>A0ABX0SHS9</accession>
<comment type="caution">
    <text evidence="2">The sequence shown here is derived from an EMBL/GenBank/DDBJ whole genome shotgun (WGS) entry which is preliminary data.</text>
</comment>
<dbReference type="Pfam" id="PF06114">
    <property type="entry name" value="Peptidase_M78"/>
    <property type="match status" value="1"/>
</dbReference>
<sequence length="132" mass="15045">MLQVPDGWTLEWRPLAGHRTGEISWPNRTIVIDPTRSPESQRCTLTHEVIHAERGPVLGDPVLIAREEHAVEEETARRLIGIDELADTLAWTHNLPEAADELGVDTHTLRARLDRLRPGERAWLTRRLDGDR</sequence>
<protein>
    <recommendedName>
        <fullName evidence="1">IrrE N-terminal-like domain-containing protein</fullName>
    </recommendedName>
</protein>
<gene>
    <name evidence="2" type="ORF">FB473_000932</name>
</gene>
<feature type="domain" description="IrrE N-terminal-like" evidence="1">
    <location>
        <begin position="23"/>
        <end position="80"/>
    </location>
</feature>
<dbReference type="EMBL" id="JAAMOZ010000001">
    <property type="protein sequence ID" value="NIH56287.1"/>
    <property type="molecule type" value="Genomic_DNA"/>
</dbReference>
<dbReference type="RefSeq" id="WP_167165283.1">
    <property type="nucleotide sequence ID" value="NZ_BAAAOO010000002.1"/>
</dbReference>
<evidence type="ECO:0000313" key="3">
    <source>
        <dbReference type="Proteomes" id="UP000749311"/>
    </source>
</evidence>